<proteinExistence type="predicted"/>
<dbReference type="Proteomes" id="UP001168821">
    <property type="component" value="Unassembled WGS sequence"/>
</dbReference>
<dbReference type="AlphaFoldDB" id="A0AA38IWS0"/>
<dbReference type="EMBL" id="JALNTZ010000002">
    <property type="protein sequence ID" value="KAJ3662776.1"/>
    <property type="molecule type" value="Genomic_DNA"/>
</dbReference>
<accession>A0AA38IWS0</accession>
<organism evidence="2 3">
    <name type="scientific">Zophobas morio</name>
    <dbReference type="NCBI Taxonomy" id="2755281"/>
    <lineage>
        <taxon>Eukaryota</taxon>
        <taxon>Metazoa</taxon>
        <taxon>Ecdysozoa</taxon>
        <taxon>Arthropoda</taxon>
        <taxon>Hexapoda</taxon>
        <taxon>Insecta</taxon>
        <taxon>Pterygota</taxon>
        <taxon>Neoptera</taxon>
        <taxon>Endopterygota</taxon>
        <taxon>Coleoptera</taxon>
        <taxon>Polyphaga</taxon>
        <taxon>Cucujiformia</taxon>
        <taxon>Tenebrionidae</taxon>
        <taxon>Zophobas</taxon>
    </lineage>
</organism>
<sequence>MPGMNCKEPSPKESTPPLYMNNTSREDVEKPLRLKAIVILCSKPNKNTKSRLTSDEVIFISTIKGIINSYPTHQKRDGFCLCINLDEPNYHVDYACFDKNATRSDLLTNNGIGVIDKSLTMVGNFRLRSSSADLRLLS</sequence>
<gene>
    <name evidence="2" type="ORF">Zmor_007105</name>
</gene>
<evidence type="ECO:0000256" key="1">
    <source>
        <dbReference type="SAM" id="MobiDB-lite"/>
    </source>
</evidence>
<evidence type="ECO:0000313" key="3">
    <source>
        <dbReference type="Proteomes" id="UP001168821"/>
    </source>
</evidence>
<feature type="region of interest" description="Disordered" evidence="1">
    <location>
        <begin position="1"/>
        <end position="23"/>
    </location>
</feature>
<comment type="caution">
    <text evidence="2">The sequence shown here is derived from an EMBL/GenBank/DDBJ whole genome shotgun (WGS) entry which is preliminary data.</text>
</comment>
<reference evidence="2" key="1">
    <citation type="journal article" date="2023" name="G3 (Bethesda)">
        <title>Whole genome assemblies of Zophobas morio and Tenebrio molitor.</title>
        <authorList>
            <person name="Kaur S."/>
            <person name="Stinson S.A."/>
            <person name="diCenzo G.C."/>
        </authorList>
    </citation>
    <scope>NUCLEOTIDE SEQUENCE</scope>
    <source>
        <strain evidence="2">QUZm001</strain>
    </source>
</reference>
<name>A0AA38IWS0_9CUCU</name>
<keyword evidence="3" id="KW-1185">Reference proteome</keyword>
<evidence type="ECO:0000313" key="2">
    <source>
        <dbReference type="EMBL" id="KAJ3662776.1"/>
    </source>
</evidence>
<protein>
    <submittedName>
        <fullName evidence="2">Uncharacterized protein</fullName>
    </submittedName>
</protein>